<evidence type="ECO:0000313" key="6">
    <source>
        <dbReference type="EMBL" id="CAG7838323.1"/>
    </source>
</evidence>
<reference evidence="6" key="1">
    <citation type="submission" date="2021-06" db="EMBL/GenBank/DDBJ databases">
        <authorList>
            <person name="Hodson N. C."/>
            <person name="Mongue J. A."/>
            <person name="Jaron S. K."/>
        </authorList>
    </citation>
    <scope>NUCLEOTIDE SEQUENCE</scope>
</reference>
<dbReference type="EMBL" id="CAJVCH010571711">
    <property type="protein sequence ID" value="CAG7838323.1"/>
    <property type="molecule type" value="Genomic_DNA"/>
</dbReference>
<organism evidence="6 7">
    <name type="scientific">Allacma fusca</name>
    <dbReference type="NCBI Taxonomy" id="39272"/>
    <lineage>
        <taxon>Eukaryota</taxon>
        <taxon>Metazoa</taxon>
        <taxon>Ecdysozoa</taxon>
        <taxon>Arthropoda</taxon>
        <taxon>Hexapoda</taxon>
        <taxon>Collembola</taxon>
        <taxon>Symphypleona</taxon>
        <taxon>Sminthuridae</taxon>
        <taxon>Allacma</taxon>
    </lineage>
</organism>
<dbReference type="GO" id="GO:0004252">
    <property type="term" value="F:serine-type endopeptidase activity"/>
    <property type="evidence" value="ECO:0007669"/>
    <property type="project" value="TreeGrafter"/>
</dbReference>
<dbReference type="PROSITE" id="PS51892">
    <property type="entry name" value="SUBTILASE"/>
    <property type="match status" value="1"/>
</dbReference>
<dbReference type="GO" id="GO:0006508">
    <property type="term" value="P:proteolysis"/>
    <property type="evidence" value="ECO:0007669"/>
    <property type="project" value="UniProtKB-KW"/>
</dbReference>
<evidence type="ECO:0000256" key="4">
    <source>
        <dbReference type="PROSITE-ProRule" id="PRU01240"/>
    </source>
</evidence>
<dbReference type="AlphaFoldDB" id="A0A8J2LLX3"/>
<dbReference type="PANTHER" id="PTHR43806:SF67">
    <property type="entry name" value="EGF-LIKE DOMAIN-CONTAINING PROTEIN"/>
    <property type="match status" value="1"/>
</dbReference>
<evidence type="ECO:0000259" key="5">
    <source>
        <dbReference type="Pfam" id="PF00082"/>
    </source>
</evidence>
<dbReference type="InterPro" id="IPR050131">
    <property type="entry name" value="Peptidase_S8_subtilisin-like"/>
</dbReference>
<comment type="caution">
    <text evidence="4">Lacks conserved residue(s) required for the propagation of feature annotation.</text>
</comment>
<dbReference type="PROSITE" id="PS00138">
    <property type="entry name" value="SUBTILASE_SER"/>
    <property type="match status" value="1"/>
</dbReference>
<dbReference type="Pfam" id="PF00082">
    <property type="entry name" value="Peptidase_S8"/>
    <property type="match status" value="1"/>
</dbReference>
<gene>
    <name evidence="6" type="ORF">AFUS01_LOCUS47306</name>
</gene>
<feature type="domain" description="Peptidase S8/S53" evidence="5">
    <location>
        <begin position="175"/>
        <end position="423"/>
    </location>
</feature>
<keyword evidence="3" id="KW-0720">Serine protease</keyword>
<accession>A0A8J2LLX3</accession>
<evidence type="ECO:0000256" key="1">
    <source>
        <dbReference type="ARBA" id="ARBA00022670"/>
    </source>
</evidence>
<comment type="similarity">
    <text evidence="4">Belongs to the peptidase S8 family.</text>
</comment>
<evidence type="ECO:0000256" key="3">
    <source>
        <dbReference type="ARBA" id="ARBA00022825"/>
    </source>
</evidence>
<sequence length="460" mass="48051">MTLVAIKSCGLGGTFTAVSKISPSVWKRISKNSSVNILISFKESDLESIRGSITSQSFATRTQRIQALYNSLKTHADSTQAQVLKALEGSKARKNSIQINQLWITNQISVNGADLTLLQELDKFSEISTIEKEQIIPSVQPAELEVVPKDQIQEGEQWGVEAIEAPEVWQSGIRGAGAVIAIVATGVRGTHEALRDGYRQQNGWYDPIVKTDSPNDDIGVGTHLAGVIAGRVNGIGVAPEAKWIACKGCGTFTCSTSDLLACGQWALCPTDSRGSDARCDLAPSAVTNAWGAQSDFYEEVLKTLEVAGIASLFAPGGSGPACGTIGSPGDSVRSITVTSVAVDNKVAGNAGAGPTEAGNIKPDLSAPGVKILSAYHTSDNDYASLTGTSMAVPHVSGVIALLRSKQPEASLEKIKEALFKGAQPTVPTGQNCGGIDESIYPNNHAGHGVVNARASAALLS</sequence>
<keyword evidence="1" id="KW-0645">Protease</keyword>
<name>A0A8J2LLX3_9HEXA</name>
<dbReference type="OrthoDB" id="1740355at2759"/>
<keyword evidence="2" id="KW-0378">Hydrolase</keyword>
<dbReference type="InterPro" id="IPR023828">
    <property type="entry name" value="Peptidase_S8_Ser-AS"/>
</dbReference>
<evidence type="ECO:0000313" key="7">
    <source>
        <dbReference type="Proteomes" id="UP000708208"/>
    </source>
</evidence>
<proteinExistence type="inferred from homology"/>
<evidence type="ECO:0000256" key="2">
    <source>
        <dbReference type="ARBA" id="ARBA00022801"/>
    </source>
</evidence>
<dbReference type="Proteomes" id="UP000708208">
    <property type="component" value="Unassembled WGS sequence"/>
</dbReference>
<protein>
    <recommendedName>
        <fullName evidence="5">Peptidase S8/S53 domain-containing protein</fullName>
    </recommendedName>
</protein>
<keyword evidence="7" id="KW-1185">Reference proteome</keyword>
<comment type="caution">
    <text evidence="6">The sequence shown here is derived from an EMBL/GenBank/DDBJ whole genome shotgun (WGS) entry which is preliminary data.</text>
</comment>
<dbReference type="PANTHER" id="PTHR43806">
    <property type="entry name" value="PEPTIDASE S8"/>
    <property type="match status" value="1"/>
</dbReference>
<dbReference type="InterPro" id="IPR000209">
    <property type="entry name" value="Peptidase_S8/S53_dom"/>
</dbReference>